<dbReference type="GO" id="GO:0016887">
    <property type="term" value="F:ATP hydrolysis activity"/>
    <property type="evidence" value="ECO:0007669"/>
    <property type="project" value="TreeGrafter"/>
</dbReference>
<keyword evidence="7" id="KW-0234">DNA repair</keyword>
<evidence type="ECO:0000256" key="4">
    <source>
        <dbReference type="ARBA" id="ARBA00022806"/>
    </source>
</evidence>
<dbReference type="SUPFAM" id="SSF52540">
    <property type="entry name" value="P-loop containing nucleoside triphosphate hydrolases"/>
    <property type="match status" value="1"/>
</dbReference>
<reference evidence="12" key="1">
    <citation type="submission" date="2021-02" db="EMBL/GenBank/DDBJ databases">
        <title>Genome-Resolved Metagenomics of a Microbial Community Performing Photosynthetic Biological Nutrient Removal.</title>
        <authorList>
            <person name="Mcdaniel E.A."/>
        </authorList>
    </citation>
    <scope>NUCLEOTIDE SEQUENCE</scope>
    <source>
        <strain evidence="12">UWPOB_OBS1</strain>
    </source>
</reference>
<keyword evidence="1" id="KW-0547">Nucleotide-binding</keyword>
<keyword evidence="4" id="KW-0347">Helicase</keyword>
<dbReference type="EMBL" id="JAFLCK010000005">
    <property type="protein sequence ID" value="MBN8659717.1"/>
    <property type="molecule type" value="Genomic_DNA"/>
</dbReference>
<sequence length="831" mass="93180">MQGLAKVRNWFSEKGYVPFSFQEELWQAYHAGQSALLTASTGTGKTYAAWFGPLIEYLNRADNLAEAKNQALPLTVIWITPLRALAQDLCLNLQAPVKDLDLPFTVETRTGDTSSSTRARQKKILPSCLITTPESISIQMSYAGFADKFGQVKLVVVDEWHELLNSKRGTLVELFLARLRRYCQPVVFALSATIGNAETALDTLVPNISGSKDKIIVTGKEKKVIETCSVMPPRLSNLPWTGHTGLTMVEEVAKLAGQARSSLIFTNTRSQTEQWYQELIEIEPDFAGRAALHHGSLDNDVRRFVEENLRTGRISLVVSTSSLDLGVDFSPVERVLQVGSPKGVARALQRAGRSGHRPGAVSTLYMVPCHALELVELAAARIAIASGHLEERYPVLQPIDVLCQHITTTCLSGRLYPEQFLEEMRQTRAFSKLTREELDWALSFVATGGSALAAYPEFKRIRFKDGYYEVDSESPEGKQLALKHRLSIGTIVSDQSMEVAFFRGGSLGHVEESFISRLKIGDTFLFAGRYLELIEVKGMKAYVRLSNRRSGPVPRWMGGRLPMSSELSRHVRQLIDSASQGNYDQPEMAFIKPLLLLQSQRSALPRQDEVLVEWHKSRDGYHLFVYTFEGRLVNEGLAHLTAFKLARQSPATFSIAVNDWGFEILSDRPFRFEEGASRFFASFKQEELSDDILACLNAGEMARRQFREIARVAGLIFQGYPGAPRTVKQVQISSSLLYDVFVDHDPGNLLIRQAHQEVLDRHLEVRRMQLALDRIVSGKVLELDTAKASPFALPLMVDRLRGKLSSEKLASRIERMEVDMAKEMQSARYYL</sequence>
<evidence type="ECO:0000256" key="2">
    <source>
        <dbReference type="ARBA" id="ARBA00022763"/>
    </source>
</evidence>
<comment type="similarity">
    <text evidence="9">Belongs to the Lhr helicase family. Lhr-Core subfamily.</text>
</comment>
<name>A0A8J7PKW9_9BACT</name>
<dbReference type="InterPro" id="IPR052511">
    <property type="entry name" value="ATP-dep_Helicase"/>
</dbReference>
<proteinExistence type="inferred from homology"/>
<dbReference type="GO" id="GO:0005524">
    <property type="term" value="F:ATP binding"/>
    <property type="evidence" value="ECO:0007669"/>
    <property type="project" value="UniProtKB-KW"/>
</dbReference>
<evidence type="ECO:0000256" key="6">
    <source>
        <dbReference type="ARBA" id="ARBA00023125"/>
    </source>
</evidence>
<dbReference type="PANTHER" id="PTHR47962:SF3">
    <property type="entry name" value="LARGE ATP-DEPENDENT HELICASE-RELATED PROTEIN"/>
    <property type="match status" value="1"/>
</dbReference>
<dbReference type="InterPro" id="IPR011545">
    <property type="entry name" value="DEAD/DEAH_box_helicase_dom"/>
</dbReference>
<dbReference type="InterPro" id="IPR013701">
    <property type="entry name" value="Lhr-like_DEAD/DEAH_assoc"/>
</dbReference>
<dbReference type="InterPro" id="IPR001650">
    <property type="entry name" value="Helicase_C-like"/>
</dbReference>
<dbReference type="Gene3D" id="3.40.50.300">
    <property type="entry name" value="P-loop containing nucleotide triphosphate hydrolases"/>
    <property type="match status" value="2"/>
</dbReference>
<dbReference type="CDD" id="cd18796">
    <property type="entry name" value="SF2_C_LHR"/>
    <property type="match status" value="1"/>
</dbReference>
<keyword evidence="12" id="KW-0436">Ligase</keyword>
<dbReference type="Pfam" id="PF00270">
    <property type="entry name" value="DEAD"/>
    <property type="match status" value="1"/>
</dbReference>
<feature type="domain" description="Helicase C-terminal" evidence="11">
    <location>
        <begin position="247"/>
        <end position="407"/>
    </location>
</feature>
<dbReference type="Pfam" id="PF08494">
    <property type="entry name" value="DEAD_assoc"/>
    <property type="match status" value="1"/>
</dbReference>
<evidence type="ECO:0000259" key="11">
    <source>
        <dbReference type="PROSITE" id="PS51194"/>
    </source>
</evidence>
<dbReference type="InterPro" id="IPR027417">
    <property type="entry name" value="P-loop_NTPase"/>
</dbReference>
<keyword evidence="8" id="KW-0413">Isomerase</keyword>
<evidence type="ECO:0000313" key="12">
    <source>
        <dbReference type="EMBL" id="MBN8659717.1"/>
    </source>
</evidence>
<keyword evidence="2" id="KW-0227">DNA damage</keyword>
<dbReference type="InterPro" id="IPR045628">
    <property type="entry name" value="Lhr_WH_dom"/>
</dbReference>
<protein>
    <submittedName>
        <fullName evidence="12">Ligase-associated DNA damage response DEXH box helicase</fullName>
    </submittedName>
</protein>
<evidence type="ECO:0000256" key="1">
    <source>
        <dbReference type="ARBA" id="ARBA00022741"/>
    </source>
</evidence>
<dbReference type="GO" id="GO:0004386">
    <property type="term" value="F:helicase activity"/>
    <property type="evidence" value="ECO:0007669"/>
    <property type="project" value="UniProtKB-KW"/>
</dbReference>
<evidence type="ECO:0000259" key="10">
    <source>
        <dbReference type="PROSITE" id="PS51192"/>
    </source>
</evidence>
<keyword evidence="6" id="KW-0238">DNA-binding</keyword>
<dbReference type="AlphaFoldDB" id="A0A8J7PKW9"/>
<dbReference type="InterPro" id="IPR026362">
    <property type="entry name" value="DEXH_lig_assoc"/>
</dbReference>
<dbReference type="PANTHER" id="PTHR47962">
    <property type="entry name" value="ATP-DEPENDENT HELICASE LHR-RELATED-RELATED"/>
    <property type="match status" value="1"/>
</dbReference>
<evidence type="ECO:0000256" key="8">
    <source>
        <dbReference type="ARBA" id="ARBA00023235"/>
    </source>
</evidence>
<keyword evidence="5" id="KW-0067">ATP-binding</keyword>
<evidence type="ECO:0000256" key="5">
    <source>
        <dbReference type="ARBA" id="ARBA00022840"/>
    </source>
</evidence>
<dbReference type="PROSITE" id="PS51194">
    <property type="entry name" value="HELICASE_CTER"/>
    <property type="match status" value="1"/>
</dbReference>
<evidence type="ECO:0000256" key="3">
    <source>
        <dbReference type="ARBA" id="ARBA00022801"/>
    </source>
</evidence>
<evidence type="ECO:0000256" key="9">
    <source>
        <dbReference type="ARBA" id="ARBA00093467"/>
    </source>
</evidence>
<dbReference type="Pfam" id="PF19306">
    <property type="entry name" value="WHD_Lhr"/>
    <property type="match status" value="1"/>
</dbReference>
<keyword evidence="3" id="KW-0378">Hydrolase</keyword>
<dbReference type="InterPro" id="IPR014001">
    <property type="entry name" value="Helicase_ATP-bd"/>
</dbReference>
<dbReference type="Pfam" id="PF00271">
    <property type="entry name" value="Helicase_C"/>
    <property type="match status" value="1"/>
</dbReference>
<gene>
    <name evidence="12" type="ORF">J0M35_05100</name>
</gene>
<dbReference type="Proteomes" id="UP000664277">
    <property type="component" value="Unassembled WGS sequence"/>
</dbReference>
<dbReference type="NCBIfam" id="TIGR04121">
    <property type="entry name" value="DEXH_lig_assoc"/>
    <property type="match status" value="1"/>
</dbReference>
<dbReference type="SMART" id="SM00490">
    <property type="entry name" value="HELICc"/>
    <property type="match status" value="1"/>
</dbReference>
<dbReference type="PROSITE" id="PS51192">
    <property type="entry name" value="HELICASE_ATP_BIND_1"/>
    <property type="match status" value="1"/>
</dbReference>
<evidence type="ECO:0000256" key="7">
    <source>
        <dbReference type="ARBA" id="ARBA00023204"/>
    </source>
</evidence>
<dbReference type="PIRSF" id="PIRSF037307">
    <property type="entry name" value="Lhr-like_helic_prd"/>
    <property type="match status" value="1"/>
</dbReference>
<comment type="caution">
    <text evidence="12">The sequence shown here is derived from an EMBL/GenBank/DDBJ whole genome shotgun (WGS) entry which is preliminary data.</text>
</comment>
<dbReference type="GO" id="GO:0003677">
    <property type="term" value="F:DNA binding"/>
    <property type="evidence" value="ECO:0007669"/>
    <property type="project" value="UniProtKB-KW"/>
</dbReference>
<organism evidence="12 13">
    <name type="scientific">Candidatus Obscuribacter phosphatis</name>
    <dbReference type="NCBI Taxonomy" id="1906157"/>
    <lineage>
        <taxon>Bacteria</taxon>
        <taxon>Bacillati</taxon>
        <taxon>Candidatus Melainabacteria</taxon>
        <taxon>Candidatus Obscuribacterales</taxon>
        <taxon>Candidatus Obscuribacteraceae</taxon>
        <taxon>Candidatus Obscuribacter</taxon>
    </lineage>
</organism>
<dbReference type="SMART" id="SM00487">
    <property type="entry name" value="DEXDc"/>
    <property type="match status" value="1"/>
</dbReference>
<feature type="domain" description="Helicase ATP-binding" evidence="10">
    <location>
        <begin position="26"/>
        <end position="212"/>
    </location>
</feature>
<dbReference type="GO" id="GO:0006281">
    <property type="term" value="P:DNA repair"/>
    <property type="evidence" value="ECO:0007669"/>
    <property type="project" value="UniProtKB-KW"/>
</dbReference>
<evidence type="ECO:0000313" key="13">
    <source>
        <dbReference type="Proteomes" id="UP000664277"/>
    </source>
</evidence>
<dbReference type="InterPro" id="IPR017170">
    <property type="entry name" value="Lhr-like"/>
</dbReference>
<accession>A0A8J7PKW9</accession>
<dbReference type="GO" id="GO:0016874">
    <property type="term" value="F:ligase activity"/>
    <property type="evidence" value="ECO:0007669"/>
    <property type="project" value="UniProtKB-KW"/>
</dbReference>